<dbReference type="Gene3D" id="1.10.443.10">
    <property type="entry name" value="Intergrase catalytic core"/>
    <property type="match status" value="1"/>
</dbReference>
<dbReference type="PROSITE" id="PS51900">
    <property type="entry name" value="CB"/>
    <property type="match status" value="1"/>
</dbReference>
<dbReference type="RefSeq" id="WP_048194574.1">
    <property type="nucleotide sequence ID" value="NZ_CBTY010000006.1"/>
</dbReference>
<dbReference type="OrthoDB" id="3343at2157"/>
<gene>
    <name evidence="6" type="ORF">NITUZ_140226</name>
</gene>
<proteinExistence type="predicted"/>
<evidence type="ECO:0000256" key="1">
    <source>
        <dbReference type="ARBA" id="ARBA00023125"/>
    </source>
</evidence>
<accession>V6AR17</accession>
<dbReference type="CDD" id="cd00397">
    <property type="entry name" value="DNA_BRE_C"/>
    <property type="match status" value="1"/>
</dbReference>
<evidence type="ECO:0000313" key="6">
    <source>
        <dbReference type="EMBL" id="CDI05151.1"/>
    </source>
</evidence>
<dbReference type="Pfam" id="PF00589">
    <property type="entry name" value="Phage_integrase"/>
    <property type="match status" value="1"/>
</dbReference>
<sequence>MDLYNYKERVGNAIIRYQQSDDYNTKKVVEFTNKLIAENLSYARIWKYIYSLREIDKRLGGKSFDSVTKRDIENLISELNTSHYSEWTKHSYRVVIKRFWKWLKGDENYPTEVKWIKASCKQRNKIAIRPEDVLTSDEIRVMVENCATVRDKAMLLTLFESGMRPGELLTMRIRNVNFDEQGAYISATGKTGDKVVFVYLSAPLLSQWISQHPQNSDPDSFLWISLNQRNYLSSNITCKRHL</sequence>
<feature type="domain" description="Tyr recombinase" evidence="4">
    <location>
        <begin position="129"/>
        <end position="242"/>
    </location>
</feature>
<dbReference type="STRING" id="1407055.NITUZ_140226"/>
<organism evidence="6 7">
    <name type="scientific">Candidatus Nitrosotenuis uzonensis</name>
    <dbReference type="NCBI Taxonomy" id="1407055"/>
    <lineage>
        <taxon>Archaea</taxon>
        <taxon>Nitrososphaerota</taxon>
        <taxon>Candidatus Nitrosotenuis</taxon>
    </lineage>
</organism>
<dbReference type="SUPFAM" id="SSF56349">
    <property type="entry name" value="DNA breaking-rejoining enzymes"/>
    <property type="match status" value="1"/>
</dbReference>
<dbReference type="GO" id="GO:0003677">
    <property type="term" value="F:DNA binding"/>
    <property type="evidence" value="ECO:0007669"/>
    <property type="project" value="UniProtKB-UniRule"/>
</dbReference>
<evidence type="ECO:0000256" key="3">
    <source>
        <dbReference type="PROSITE-ProRule" id="PRU01248"/>
    </source>
</evidence>
<dbReference type="PROSITE" id="PS51898">
    <property type="entry name" value="TYR_RECOMBINASE"/>
    <property type="match status" value="1"/>
</dbReference>
<dbReference type="AlphaFoldDB" id="V6AR17"/>
<comment type="caution">
    <text evidence="6">The sequence shown here is derived from an EMBL/GenBank/DDBJ whole genome shotgun (WGS) entry which is preliminary data.</text>
</comment>
<evidence type="ECO:0000256" key="2">
    <source>
        <dbReference type="ARBA" id="ARBA00023172"/>
    </source>
</evidence>
<reference evidence="6 7" key="1">
    <citation type="journal article" date="2013" name="PLoS ONE">
        <title>Enrichment and Genome Sequence of the Group I.1a Ammonia-Oxidizing Archaeon ?Ca. Nitrosotenuis uzonensis? Representing a Clade Globally.</title>
        <authorList>
            <person name="Lebedeva E.V."/>
            <person name="Hatzenpichler R."/>
            <person name="Pelletier E."/>
            <person name="Schuster N."/>
            <person name="Hauzmayer S."/>
            <person name="Bulaev A."/>
            <person name="Grigor'eva N.V."/>
            <person name="Galushko A."/>
            <person name="Schmid M."/>
            <person name="Palatinszky M."/>
            <person name="Le Paslier D."/>
            <person name="Daims H."/>
            <person name="Wagner M."/>
        </authorList>
    </citation>
    <scope>NUCLEOTIDE SEQUENCE [LARGE SCALE GENOMIC DNA]</scope>
    <source>
        <strain evidence="6 7">N4</strain>
    </source>
</reference>
<evidence type="ECO:0008006" key="8">
    <source>
        <dbReference type="Google" id="ProtNLM"/>
    </source>
</evidence>
<evidence type="ECO:0000259" key="5">
    <source>
        <dbReference type="PROSITE" id="PS51900"/>
    </source>
</evidence>
<dbReference type="InterPro" id="IPR011010">
    <property type="entry name" value="DNA_brk_join_enz"/>
</dbReference>
<feature type="domain" description="Core-binding (CB)" evidence="5">
    <location>
        <begin position="30"/>
        <end position="104"/>
    </location>
</feature>
<evidence type="ECO:0000259" key="4">
    <source>
        <dbReference type="PROSITE" id="PS51898"/>
    </source>
</evidence>
<keyword evidence="1 3" id="KW-0238">DNA-binding</keyword>
<keyword evidence="7" id="KW-1185">Reference proteome</keyword>
<dbReference type="InterPro" id="IPR010998">
    <property type="entry name" value="Integrase_recombinase_N"/>
</dbReference>
<dbReference type="InterPro" id="IPR050090">
    <property type="entry name" value="Tyrosine_recombinase_XerCD"/>
</dbReference>
<dbReference type="InterPro" id="IPR044068">
    <property type="entry name" value="CB"/>
</dbReference>
<dbReference type="GO" id="GO:0015074">
    <property type="term" value="P:DNA integration"/>
    <property type="evidence" value="ECO:0007669"/>
    <property type="project" value="InterPro"/>
</dbReference>
<dbReference type="PANTHER" id="PTHR30349:SF87">
    <property type="entry name" value="TRANSPOSASE A"/>
    <property type="match status" value="1"/>
</dbReference>
<dbReference type="Gene3D" id="1.10.150.130">
    <property type="match status" value="1"/>
</dbReference>
<protein>
    <recommendedName>
        <fullName evidence="8">Tyr recombinase domain-containing protein</fullName>
    </recommendedName>
</protein>
<dbReference type="InterPro" id="IPR002104">
    <property type="entry name" value="Integrase_catalytic"/>
</dbReference>
<dbReference type="PANTHER" id="PTHR30349">
    <property type="entry name" value="PHAGE INTEGRASE-RELATED"/>
    <property type="match status" value="1"/>
</dbReference>
<keyword evidence="2" id="KW-0233">DNA recombination</keyword>
<dbReference type="EMBL" id="CBTY010000006">
    <property type="protein sequence ID" value="CDI05151.1"/>
    <property type="molecule type" value="Genomic_DNA"/>
</dbReference>
<dbReference type="InterPro" id="IPR013762">
    <property type="entry name" value="Integrase-like_cat_sf"/>
</dbReference>
<evidence type="ECO:0000313" key="7">
    <source>
        <dbReference type="Proteomes" id="UP000018159"/>
    </source>
</evidence>
<dbReference type="Proteomes" id="UP000018159">
    <property type="component" value="Unassembled WGS sequence"/>
</dbReference>
<dbReference type="GO" id="GO:0006310">
    <property type="term" value="P:DNA recombination"/>
    <property type="evidence" value="ECO:0007669"/>
    <property type="project" value="UniProtKB-KW"/>
</dbReference>
<name>V6AR17_9ARCH</name>